<sequence length="238" mass="25488">MSMTGGIIDAVCVRPALLTLSAGFFLWLATGTQPVRAEVYFQSLDRQWILLSNRNASGRLQPLGRIGAMPALSPSAPRPKSQSPAMPSAEIETLIQTTAAQHRLDPALLKAVIAVESSFSAQAVSPKGAVGLMQLIPSTAARYGVAGDTQAKTVALLTDPKLNIAAGAKHLRILLERFPGNVPLALAAYNAGEGAVQRYDNRIPPFVETQRYVRDVLAHYERFSALDGAPLKTRPHAQ</sequence>
<dbReference type="Proteomes" id="UP000333828">
    <property type="component" value="Unassembled WGS sequence"/>
</dbReference>
<evidence type="ECO:0000313" key="3">
    <source>
        <dbReference type="EMBL" id="VVE47825.1"/>
    </source>
</evidence>
<proteinExistence type="inferred from homology"/>
<dbReference type="Gene3D" id="1.10.530.10">
    <property type="match status" value="1"/>
</dbReference>
<gene>
    <name evidence="3" type="primary">mltC_3</name>
    <name evidence="3" type="ORF">PIN31115_04487</name>
</gene>
<feature type="domain" description="Transglycosylase SLT" evidence="2">
    <location>
        <begin position="94"/>
        <end position="200"/>
    </location>
</feature>
<dbReference type="SUPFAM" id="SSF53955">
    <property type="entry name" value="Lysozyme-like"/>
    <property type="match status" value="1"/>
</dbReference>
<dbReference type="Pfam" id="PF01464">
    <property type="entry name" value="SLT"/>
    <property type="match status" value="1"/>
</dbReference>
<dbReference type="AlphaFoldDB" id="A0A5E4YHI6"/>
<dbReference type="PANTHER" id="PTHR37423:SF2">
    <property type="entry name" value="MEMBRANE-BOUND LYTIC MUREIN TRANSGLYCOSYLASE C"/>
    <property type="match status" value="1"/>
</dbReference>
<dbReference type="GO" id="GO:0016020">
    <property type="term" value="C:membrane"/>
    <property type="evidence" value="ECO:0007669"/>
    <property type="project" value="InterPro"/>
</dbReference>
<dbReference type="CDD" id="cd00254">
    <property type="entry name" value="LT-like"/>
    <property type="match status" value="1"/>
</dbReference>
<evidence type="ECO:0000259" key="2">
    <source>
        <dbReference type="Pfam" id="PF01464"/>
    </source>
</evidence>
<name>A0A5E4YHI6_9BURK</name>
<dbReference type="InterPro" id="IPR000189">
    <property type="entry name" value="Transglyc_AS"/>
</dbReference>
<dbReference type="EMBL" id="CABPSI010000005">
    <property type="protein sequence ID" value="VVE47825.1"/>
    <property type="molecule type" value="Genomic_DNA"/>
</dbReference>
<dbReference type="InterPro" id="IPR023346">
    <property type="entry name" value="Lysozyme-like_dom_sf"/>
</dbReference>
<accession>A0A5E4YHI6</accession>
<dbReference type="PANTHER" id="PTHR37423">
    <property type="entry name" value="SOLUBLE LYTIC MUREIN TRANSGLYCOSYLASE-RELATED"/>
    <property type="match status" value="1"/>
</dbReference>
<evidence type="ECO:0000256" key="1">
    <source>
        <dbReference type="ARBA" id="ARBA00007734"/>
    </source>
</evidence>
<dbReference type="PROSITE" id="PS00922">
    <property type="entry name" value="TRANSGLYCOSYLASE"/>
    <property type="match status" value="1"/>
</dbReference>
<protein>
    <submittedName>
        <fullName evidence="3">Membrane-bound lytic murein transglycosylase C</fullName>
        <ecNumber evidence="3">4.2.2.-</ecNumber>
    </submittedName>
</protein>
<keyword evidence="3" id="KW-0456">Lyase</keyword>
<comment type="similarity">
    <text evidence="1">Belongs to the transglycosylase Slt family.</text>
</comment>
<evidence type="ECO:0000313" key="4">
    <source>
        <dbReference type="Proteomes" id="UP000333828"/>
    </source>
</evidence>
<organism evidence="3 4">
    <name type="scientific">Pandoraea iniqua</name>
    <dbReference type="NCBI Taxonomy" id="2508288"/>
    <lineage>
        <taxon>Bacteria</taxon>
        <taxon>Pseudomonadati</taxon>
        <taxon>Pseudomonadota</taxon>
        <taxon>Betaproteobacteria</taxon>
        <taxon>Burkholderiales</taxon>
        <taxon>Burkholderiaceae</taxon>
        <taxon>Pandoraea</taxon>
    </lineage>
</organism>
<dbReference type="GO" id="GO:0008933">
    <property type="term" value="F:peptidoglycan lytic transglycosylase activity"/>
    <property type="evidence" value="ECO:0007669"/>
    <property type="project" value="InterPro"/>
</dbReference>
<dbReference type="RefSeq" id="WP_150685961.1">
    <property type="nucleotide sequence ID" value="NZ_CABPSI010000005.1"/>
</dbReference>
<reference evidence="3 4" key="1">
    <citation type="submission" date="2019-08" db="EMBL/GenBank/DDBJ databases">
        <authorList>
            <person name="Peeters C."/>
        </authorList>
    </citation>
    <scope>NUCLEOTIDE SEQUENCE [LARGE SCALE GENOMIC DNA]</scope>
    <source>
        <strain evidence="3 4">LMG 31115</strain>
    </source>
</reference>
<dbReference type="InterPro" id="IPR008258">
    <property type="entry name" value="Transglycosylase_SLT_dom_1"/>
</dbReference>
<dbReference type="EC" id="4.2.2.-" evidence="3"/>
<dbReference type="GO" id="GO:0000270">
    <property type="term" value="P:peptidoglycan metabolic process"/>
    <property type="evidence" value="ECO:0007669"/>
    <property type="project" value="InterPro"/>
</dbReference>
<keyword evidence="4" id="KW-1185">Reference proteome</keyword>